<organism evidence="9">
    <name type="scientific">Strongyloides stercoralis</name>
    <name type="common">Threadworm</name>
    <dbReference type="NCBI Taxonomy" id="6248"/>
    <lineage>
        <taxon>Eukaryota</taxon>
        <taxon>Metazoa</taxon>
        <taxon>Ecdysozoa</taxon>
        <taxon>Nematoda</taxon>
        <taxon>Chromadorea</taxon>
        <taxon>Rhabditida</taxon>
        <taxon>Tylenchina</taxon>
        <taxon>Panagrolaimomorpha</taxon>
        <taxon>Strongyloidoidea</taxon>
        <taxon>Strongyloididae</taxon>
        <taxon>Strongyloides</taxon>
    </lineage>
</organism>
<dbReference type="WBParaSite" id="TCONS_00006425.p1">
    <property type="protein sequence ID" value="TCONS_00006425.p1"/>
    <property type="gene ID" value="XLOC_004576"/>
</dbReference>
<evidence type="ECO:0000256" key="1">
    <source>
        <dbReference type="ARBA" id="ARBA00004123"/>
    </source>
</evidence>
<keyword evidence="6 7" id="KW-0539">Nucleus</keyword>
<dbReference type="Proteomes" id="UP000035681">
    <property type="component" value="Unplaced"/>
</dbReference>
<dbReference type="GO" id="GO:0006355">
    <property type="term" value="P:regulation of DNA-templated transcription"/>
    <property type="evidence" value="ECO:0007669"/>
    <property type="project" value="InterPro"/>
</dbReference>
<dbReference type="InterPro" id="IPR008831">
    <property type="entry name" value="Mediator_Med31"/>
</dbReference>
<dbReference type="InterPro" id="IPR038089">
    <property type="entry name" value="Med31_sf"/>
</dbReference>
<comment type="subcellular location">
    <subcellularLocation>
        <location evidence="1 7">Nucleus</location>
    </subcellularLocation>
</comment>
<comment type="subunit">
    <text evidence="7">Component of the Mediator complex.</text>
</comment>
<dbReference type="STRING" id="6248.A0A0K0DXX3"/>
<evidence type="ECO:0000256" key="6">
    <source>
        <dbReference type="ARBA" id="ARBA00023242"/>
    </source>
</evidence>
<evidence type="ECO:0000256" key="5">
    <source>
        <dbReference type="ARBA" id="ARBA00023163"/>
    </source>
</evidence>
<comment type="similarity">
    <text evidence="2 7">Belongs to the Mediator complex subunit 31 family.</text>
</comment>
<keyword evidence="5 7" id="KW-0804">Transcription</keyword>
<comment type="function">
    <text evidence="7">Component of the Mediator complex, a coactivator involved in the regulated transcription of nearly all RNA polymerase II-dependent genes. Mediator functions as a bridge to convey information from gene-specific regulatory proteins to the basal RNA polymerase II transcription machinery. Mediator is recruited to promoters by direct interactions with regulatory proteins and serves as a scaffold for the assembly of a functional preinitiation complex with RNA polymerase II and the general transcription factors.</text>
</comment>
<dbReference type="AlphaFoldDB" id="A0A0K0DXX3"/>
<protein>
    <recommendedName>
        <fullName evidence="7">Mediator of RNA polymerase II transcription subunit 31</fullName>
    </recommendedName>
</protein>
<evidence type="ECO:0000256" key="7">
    <source>
        <dbReference type="RuleBase" id="RU364129"/>
    </source>
</evidence>
<dbReference type="GO" id="GO:0003712">
    <property type="term" value="F:transcription coregulator activity"/>
    <property type="evidence" value="ECO:0007669"/>
    <property type="project" value="InterPro"/>
</dbReference>
<keyword evidence="4 7" id="KW-0010">Activator</keyword>
<evidence type="ECO:0000256" key="4">
    <source>
        <dbReference type="ARBA" id="ARBA00023159"/>
    </source>
</evidence>
<evidence type="ECO:0000256" key="2">
    <source>
        <dbReference type="ARBA" id="ARBA00006378"/>
    </source>
</evidence>
<evidence type="ECO:0000313" key="9">
    <source>
        <dbReference type="WBParaSite" id="SSTP_0000208700.1"/>
    </source>
</evidence>
<sequence>MDSTFRHVSGSDYVDSERKRFEAECEFVQALGNPHYCNFLAQKGYFKEEYFINYLKYLQYFKQPEYAKTIVYPHCLFMLDCLQHKEFREAIGNVNNAKYIENQQMLQWQYYYRKRNEYNARIVQAKEAGELKTTDDVINLLKELANPEKVKESGDEKNVEKSLSEVDQNLVGEEGTVTQKEIMRLLKEVREGMKISDDGNVLIDEESEDDDGNEELTSEIKELLEEIERESNDNLQKAFSEEEDVEIEEYDQDLKQAPYTQNEDYEDYTREQEVKRIEAAFDQVAEYGELTEEELTKNGYPIDVLYDSNIISLAIRSKDCCTSDQKSRKYY</sequence>
<proteinExistence type="inferred from homology"/>
<evidence type="ECO:0000256" key="3">
    <source>
        <dbReference type="ARBA" id="ARBA00023015"/>
    </source>
</evidence>
<dbReference type="WBParaSite" id="SSTP_0000208700.1">
    <property type="protein sequence ID" value="SSTP_0000208700.1"/>
    <property type="gene ID" value="SSTP_0000208700"/>
</dbReference>
<dbReference type="GO" id="GO:0016592">
    <property type="term" value="C:mediator complex"/>
    <property type="evidence" value="ECO:0007669"/>
    <property type="project" value="InterPro"/>
</dbReference>
<name>A0A0K0DXX3_STRER</name>
<dbReference type="Pfam" id="PF05669">
    <property type="entry name" value="Med31"/>
    <property type="match status" value="1"/>
</dbReference>
<reference evidence="9" key="1">
    <citation type="submission" date="2015-08" db="UniProtKB">
        <authorList>
            <consortium name="WormBaseParasite"/>
        </authorList>
    </citation>
    <scope>IDENTIFICATION</scope>
</reference>
<keyword evidence="3 7" id="KW-0805">Transcription regulation</keyword>
<dbReference type="PANTHER" id="PTHR13186">
    <property type="entry name" value="MEDIATOR OF RNA POLYMERASE II TRANSCRIPTION SUBUNIT 31"/>
    <property type="match status" value="1"/>
</dbReference>
<accession>A0A0K0DXX3</accession>
<evidence type="ECO:0000313" key="8">
    <source>
        <dbReference type="Proteomes" id="UP000035681"/>
    </source>
</evidence>
<dbReference type="Gene3D" id="1.10.10.1340">
    <property type="entry name" value="Mediator of RNA polymerase II, submodule Med31 (Soh1)"/>
    <property type="match status" value="1"/>
</dbReference>
<keyword evidence="8" id="KW-1185">Reference proteome</keyword>